<feature type="repeat" description="PPR" evidence="3">
    <location>
        <begin position="323"/>
        <end position="357"/>
    </location>
</feature>
<feature type="repeat" description="PPR" evidence="3">
    <location>
        <begin position="182"/>
        <end position="217"/>
    </location>
</feature>
<dbReference type="EMBL" id="BSYO01000004">
    <property type="protein sequence ID" value="GMH02709.1"/>
    <property type="molecule type" value="Genomic_DNA"/>
</dbReference>
<keyword evidence="2" id="KW-0677">Repeat</keyword>
<feature type="repeat" description="PPR" evidence="3">
    <location>
        <begin position="358"/>
        <end position="392"/>
    </location>
</feature>
<dbReference type="InterPro" id="IPR002885">
    <property type="entry name" value="PPR_rpt"/>
</dbReference>
<dbReference type="AlphaFoldDB" id="A0AAD3S1V7"/>
<feature type="repeat" description="PPR" evidence="3">
    <location>
        <begin position="288"/>
        <end position="322"/>
    </location>
</feature>
<feature type="repeat" description="PPR" evidence="3">
    <location>
        <begin position="618"/>
        <end position="652"/>
    </location>
</feature>
<feature type="repeat" description="PPR" evidence="3">
    <location>
        <begin position="533"/>
        <end position="567"/>
    </location>
</feature>
<dbReference type="InterPro" id="IPR050872">
    <property type="entry name" value="PPR_P_subfamily"/>
</dbReference>
<feature type="repeat" description="PPR" evidence="3">
    <location>
        <begin position="428"/>
        <end position="462"/>
    </location>
</feature>
<protein>
    <recommendedName>
        <fullName evidence="6">Pentatricopeptide repeat-containing protein</fullName>
    </recommendedName>
</protein>
<feature type="repeat" description="PPR" evidence="3">
    <location>
        <begin position="653"/>
        <end position="687"/>
    </location>
</feature>
<evidence type="ECO:0000256" key="1">
    <source>
        <dbReference type="ARBA" id="ARBA00007626"/>
    </source>
</evidence>
<dbReference type="Proteomes" id="UP001279734">
    <property type="component" value="Unassembled WGS sequence"/>
</dbReference>
<keyword evidence="5" id="KW-1185">Reference proteome</keyword>
<comment type="caution">
    <text evidence="4">The sequence shown here is derived from an EMBL/GenBank/DDBJ whole genome shotgun (WGS) entry which is preliminary data.</text>
</comment>
<evidence type="ECO:0000313" key="4">
    <source>
        <dbReference type="EMBL" id="GMH02709.1"/>
    </source>
</evidence>
<gene>
    <name evidence="4" type="ORF">Nepgr_004548</name>
</gene>
<evidence type="ECO:0000256" key="2">
    <source>
        <dbReference type="ARBA" id="ARBA00022737"/>
    </source>
</evidence>
<proteinExistence type="inferred from homology"/>
<dbReference type="PROSITE" id="PS51375">
    <property type="entry name" value="PPR"/>
    <property type="match status" value="13"/>
</dbReference>
<dbReference type="NCBIfam" id="TIGR00756">
    <property type="entry name" value="PPR"/>
    <property type="match status" value="12"/>
</dbReference>
<dbReference type="Gene3D" id="1.25.40.10">
    <property type="entry name" value="Tetratricopeptide repeat domain"/>
    <property type="match status" value="5"/>
</dbReference>
<name>A0AAD3S1V7_NEPGR</name>
<organism evidence="4 5">
    <name type="scientific">Nepenthes gracilis</name>
    <name type="common">Slender pitcher plant</name>
    <dbReference type="NCBI Taxonomy" id="150966"/>
    <lineage>
        <taxon>Eukaryota</taxon>
        <taxon>Viridiplantae</taxon>
        <taxon>Streptophyta</taxon>
        <taxon>Embryophyta</taxon>
        <taxon>Tracheophyta</taxon>
        <taxon>Spermatophyta</taxon>
        <taxon>Magnoliopsida</taxon>
        <taxon>eudicotyledons</taxon>
        <taxon>Gunneridae</taxon>
        <taxon>Pentapetalae</taxon>
        <taxon>Caryophyllales</taxon>
        <taxon>Nepenthaceae</taxon>
        <taxon>Nepenthes</taxon>
    </lineage>
</organism>
<feature type="repeat" description="PPR" evidence="3">
    <location>
        <begin position="463"/>
        <end position="497"/>
    </location>
</feature>
<evidence type="ECO:0008006" key="6">
    <source>
        <dbReference type="Google" id="ProtNLM"/>
    </source>
</evidence>
<sequence>MRPWKPPRLDRRGGTSVQRSLCSYASPSPTPFLADKAITYLKRHPHRLRSLLSQFTPDSASYFLLKSQTDQNLTLNFLNWARSSSFSFFDSRCKCYALHVLTKFKLYKTAQSIAEDLAREAAATHHDVTGSWAFSCLRDSYQNFNSSSAVFDLMVKSYSCLNMIDKALNTIRLAKVHGFMPAVLSYNSVLDAVIKSQGPLLLAEEVYTDMRNSGISPNVFTYNILIRGCCGAGEMRKGLGFFALMERHGCLPNVVTFNTLMDAYCKLGRIDDVFTVFQAMRSKHLEPNLITYNVLVNGLCREGRMKEANQVVDEMKWKGLVPDEVTYNTLVSGYCKEGSFHQALVLHAEMLTKGLSPNVITYTALINSMCKSGNLLRAMEFWEQMCARGLQPNERTYTTLIDGFSQQGSLNEGYRLLKEMLEGGFTPSVVTYNSLINGYCVLGKMEEALSMISDMEHKGLTPDVITYSTIVSGFCKNCDLDRAFLIKQEMVARGVLPDAVTFSSLIQGLCQQRRLPEACCLFEEMLCMGLSPDEFTFTALIGAYCLEGNIEQALHLHDEMIQKGFLPDTVTYSVLINGLNKQARTREAKRLLLKLFDEESVTSDITYNTLIESCSNIGFKSVVPLIKGFCMKGLMTEADRVFELMLQRNCRPTEAVYNVLIHGHCKGGNLPRAYHLYREMMSTGFIPHTTSVIALIKALFMVGMSEELGEVIENLLRSCKLTDGELAKALVEVNHREGNMGAVFNVLTEMAKDGLLPNCG</sequence>
<dbReference type="FunFam" id="1.25.40.10:FF:000558">
    <property type="entry name" value="Pentatricopeptide repeat-containing protein At5g39710"/>
    <property type="match status" value="1"/>
</dbReference>
<evidence type="ECO:0000313" key="5">
    <source>
        <dbReference type="Proteomes" id="UP001279734"/>
    </source>
</evidence>
<dbReference type="InterPro" id="IPR011990">
    <property type="entry name" value="TPR-like_helical_dom_sf"/>
</dbReference>
<comment type="similarity">
    <text evidence="1">Belongs to the PPR family. P subfamily.</text>
</comment>
<evidence type="ECO:0000256" key="3">
    <source>
        <dbReference type="PROSITE-ProRule" id="PRU00708"/>
    </source>
</evidence>
<dbReference type="Pfam" id="PF12854">
    <property type="entry name" value="PPR_1"/>
    <property type="match status" value="2"/>
</dbReference>
<feature type="repeat" description="PPR" evidence="3">
    <location>
        <begin position="393"/>
        <end position="427"/>
    </location>
</feature>
<feature type="repeat" description="PPR" evidence="3">
    <location>
        <begin position="218"/>
        <end position="252"/>
    </location>
</feature>
<feature type="repeat" description="PPR" evidence="3">
    <location>
        <begin position="498"/>
        <end position="532"/>
    </location>
</feature>
<dbReference type="PANTHER" id="PTHR46128">
    <property type="entry name" value="MITOCHONDRIAL GROUP I INTRON SPLICING FACTOR CCM1"/>
    <property type="match status" value="1"/>
</dbReference>
<accession>A0AAD3S1V7</accession>
<reference evidence="4" key="1">
    <citation type="submission" date="2023-05" db="EMBL/GenBank/DDBJ databases">
        <title>Nepenthes gracilis genome sequencing.</title>
        <authorList>
            <person name="Fukushima K."/>
        </authorList>
    </citation>
    <scope>NUCLEOTIDE SEQUENCE</scope>
    <source>
        <strain evidence="4">SING2019-196</strain>
    </source>
</reference>
<feature type="repeat" description="PPR" evidence="3">
    <location>
        <begin position="253"/>
        <end position="287"/>
    </location>
</feature>
<dbReference type="PANTHER" id="PTHR46128:SF170">
    <property type="entry name" value="PENTACOTRIPEPTIDE-REPEAT REGION OF PRORP DOMAIN-CONTAINING PROTEIN"/>
    <property type="match status" value="1"/>
</dbReference>
<dbReference type="Pfam" id="PF13041">
    <property type="entry name" value="PPR_2"/>
    <property type="match status" value="6"/>
</dbReference>